<comment type="similarity">
    <text evidence="1">Belongs to the MLP family.</text>
</comment>
<dbReference type="Proteomes" id="UP000316621">
    <property type="component" value="Chromosome 5"/>
</dbReference>
<name>A0A4Y7JNI8_PAPSO</name>
<sequence>MAQLHKLGFEAEINCNADKFFGMFSHGVTQLPKFLPNIVKSVEVIEGVATSIGSSRLVKYVIGSRSRPAKARLTAFDKEKKSVGYNVVDGEVMNYYEVLTVKLDVVGGAGNGSLVKWSLEFEKVNNDVPSPTAYTQIGHQVAEFSNLLNTMHTTIIKKF</sequence>
<feature type="domain" description="Bet v I/Major latex protein" evidence="2">
    <location>
        <begin position="2"/>
        <end position="150"/>
    </location>
</feature>
<accession>A0A4Y7JNI8</accession>
<dbReference type="InterPro" id="IPR023393">
    <property type="entry name" value="START-like_dom_sf"/>
</dbReference>
<organism evidence="3 4">
    <name type="scientific">Papaver somniferum</name>
    <name type="common">Opium poppy</name>
    <dbReference type="NCBI Taxonomy" id="3469"/>
    <lineage>
        <taxon>Eukaryota</taxon>
        <taxon>Viridiplantae</taxon>
        <taxon>Streptophyta</taxon>
        <taxon>Embryophyta</taxon>
        <taxon>Tracheophyta</taxon>
        <taxon>Spermatophyta</taxon>
        <taxon>Magnoliopsida</taxon>
        <taxon>Ranunculales</taxon>
        <taxon>Papaveraceae</taxon>
        <taxon>Papaveroideae</taxon>
        <taxon>Papaver</taxon>
    </lineage>
</organism>
<dbReference type="InterPro" id="IPR000916">
    <property type="entry name" value="Bet_v_I/MLP"/>
</dbReference>
<gene>
    <name evidence="3" type="ORF">C5167_023060</name>
</gene>
<dbReference type="EMBL" id="CM010719">
    <property type="protein sequence ID" value="RZC61299.1"/>
    <property type="molecule type" value="Genomic_DNA"/>
</dbReference>
<evidence type="ECO:0000259" key="2">
    <source>
        <dbReference type="SMART" id="SM01037"/>
    </source>
</evidence>
<dbReference type="Gramene" id="RZC61299">
    <property type="protein sequence ID" value="RZC61299"/>
    <property type="gene ID" value="C5167_023060"/>
</dbReference>
<dbReference type="AlphaFoldDB" id="A0A4Y7JNI8"/>
<dbReference type="GO" id="GO:0006952">
    <property type="term" value="P:defense response"/>
    <property type="evidence" value="ECO:0007669"/>
    <property type="project" value="InterPro"/>
</dbReference>
<dbReference type="InterPro" id="IPR052006">
    <property type="entry name" value="MLP-like"/>
</dbReference>
<dbReference type="PANTHER" id="PTHR31338">
    <property type="entry name" value="POLYKETIDE CYCLASE/DEHYDRASE AND LIPID TRANSPORT SUPERFAMILY PROTEIN"/>
    <property type="match status" value="1"/>
</dbReference>
<keyword evidence="4" id="KW-1185">Reference proteome</keyword>
<dbReference type="Gene3D" id="3.30.530.20">
    <property type="match status" value="1"/>
</dbReference>
<evidence type="ECO:0000313" key="4">
    <source>
        <dbReference type="Proteomes" id="UP000316621"/>
    </source>
</evidence>
<dbReference type="SUPFAM" id="SSF55961">
    <property type="entry name" value="Bet v1-like"/>
    <property type="match status" value="1"/>
</dbReference>
<reference evidence="3 4" key="1">
    <citation type="journal article" date="2018" name="Science">
        <title>The opium poppy genome and morphinan production.</title>
        <authorList>
            <person name="Guo L."/>
            <person name="Winzer T."/>
            <person name="Yang X."/>
            <person name="Li Y."/>
            <person name="Ning Z."/>
            <person name="He Z."/>
            <person name="Teodor R."/>
            <person name="Lu Y."/>
            <person name="Bowser T.A."/>
            <person name="Graham I.A."/>
            <person name="Ye K."/>
        </authorList>
    </citation>
    <scope>NUCLEOTIDE SEQUENCE [LARGE SCALE GENOMIC DNA]</scope>
    <source>
        <strain evidence="4">cv. HN1</strain>
        <tissue evidence="3">Leaves</tissue>
    </source>
</reference>
<evidence type="ECO:0000256" key="1">
    <source>
        <dbReference type="ARBA" id="ARBA00038242"/>
    </source>
</evidence>
<dbReference type="SMART" id="SM01037">
    <property type="entry name" value="Bet_v_1"/>
    <property type="match status" value="1"/>
</dbReference>
<dbReference type="CDD" id="cd07816">
    <property type="entry name" value="Bet_v1-like"/>
    <property type="match status" value="1"/>
</dbReference>
<dbReference type="OMA" id="INCNADK"/>
<proteinExistence type="inferred from homology"/>
<protein>
    <recommendedName>
        <fullName evidence="2">Bet v I/Major latex protein domain-containing protein</fullName>
    </recommendedName>
</protein>
<dbReference type="Pfam" id="PF00407">
    <property type="entry name" value="Bet_v_1"/>
    <property type="match status" value="1"/>
</dbReference>
<dbReference type="PANTHER" id="PTHR31338:SF16">
    <property type="entry name" value="POLYKETIDE CYCLASE_DEHYDRASE AND LIPID TRANSPORT SUPERFAMILY PROTEIN"/>
    <property type="match status" value="1"/>
</dbReference>
<evidence type="ECO:0000313" key="3">
    <source>
        <dbReference type="EMBL" id="RZC61299.1"/>
    </source>
</evidence>